<proteinExistence type="predicted"/>
<organism evidence="1">
    <name type="scientific">Anguilla anguilla</name>
    <name type="common">European freshwater eel</name>
    <name type="synonym">Muraena anguilla</name>
    <dbReference type="NCBI Taxonomy" id="7936"/>
    <lineage>
        <taxon>Eukaryota</taxon>
        <taxon>Metazoa</taxon>
        <taxon>Chordata</taxon>
        <taxon>Craniata</taxon>
        <taxon>Vertebrata</taxon>
        <taxon>Euteleostomi</taxon>
        <taxon>Actinopterygii</taxon>
        <taxon>Neopterygii</taxon>
        <taxon>Teleostei</taxon>
        <taxon>Anguilliformes</taxon>
        <taxon>Anguillidae</taxon>
        <taxon>Anguilla</taxon>
    </lineage>
</organism>
<name>A0A0E9Q3W3_ANGAN</name>
<dbReference type="EMBL" id="GBXM01097547">
    <property type="protein sequence ID" value="JAH11030.1"/>
    <property type="molecule type" value="Transcribed_RNA"/>
</dbReference>
<sequence>MDHDVHTVDRILSAHTLIEPQSISAHIHQHNAGHGGASTK</sequence>
<reference evidence="1" key="1">
    <citation type="submission" date="2014-11" db="EMBL/GenBank/DDBJ databases">
        <authorList>
            <person name="Amaro Gonzalez C."/>
        </authorList>
    </citation>
    <scope>NUCLEOTIDE SEQUENCE</scope>
</reference>
<protein>
    <submittedName>
        <fullName evidence="1">Uncharacterized protein</fullName>
    </submittedName>
</protein>
<reference evidence="1" key="2">
    <citation type="journal article" date="2015" name="Fish Shellfish Immunol.">
        <title>Early steps in the European eel (Anguilla anguilla)-Vibrio vulnificus interaction in the gills: Role of the RtxA13 toxin.</title>
        <authorList>
            <person name="Callol A."/>
            <person name="Pajuelo D."/>
            <person name="Ebbesson L."/>
            <person name="Teles M."/>
            <person name="MacKenzie S."/>
            <person name="Amaro C."/>
        </authorList>
    </citation>
    <scope>NUCLEOTIDE SEQUENCE</scope>
</reference>
<accession>A0A0E9Q3W3</accession>
<evidence type="ECO:0000313" key="1">
    <source>
        <dbReference type="EMBL" id="JAH11030.1"/>
    </source>
</evidence>
<dbReference type="AlphaFoldDB" id="A0A0E9Q3W3"/>